<dbReference type="GO" id="GO:2000762">
    <property type="term" value="P:regulation of phenylpropanoid metabolic process"/>
    <property type="evidence" value="ECO:0007669"/>
    <property type="project" value="InterPro"/>
</dbReference>
<accession>A0A061FIV7</accession>
<dbReference type="Proteomes" id="UP000026915">
    <property type="component" value="Chromosome 8"/>
</dbReference>
<evidence type="ECO:0000313" key="2">
    <source>
        <dbReference type="Proteomes" id="UP000026915"/>
    </source>
</evidence>
<gene>
    <name evidence="1" type="ORF">TCM_036182</name>
</gene>
<evidence type="ECO:0000313" key="1">
    <source>
        <dbReference type="EMBL" id="EOY17016.1"/>
    </source>
</evidence>
<protein>
    <submittedName>
        <fullName evidence="1">Uncharacterized protein</fullName>
    </submittedName>
</protein>
<dbReference type="Gramene" id="EOY17016">
    <property type="protein sequence ID" value="EOY17016"/>
    <property type="gene ID" value="TCM_036182"/>
</dbReference>
<dbReference type="EMBL" id="CM001886">
    <property type="protein sequence ID" value="EOY17016.1"/>
    <property type="molecule type" value="Genomic_DNA"/>
</dbReference>
<dbReference type="InterPro" id="IPR039638">
    <property type="entry name" value="MED33A/B"/>
</dbReference>
<dbReference type="InParanoid" id="A0A061FIV7"/>
<dbReference type="eggNOG" id="ENOG502QRBB">
    <property type="taxonomic scope" value="Eukaryota"/>
</dbReference>
<keyword evidence="2" id="KW-1185">Reference proteome</keyword>
<organism evidence="1 2">
    <name type="scientific">Theobroma cacao</name>
    <name type="common">Cacao</name>
    <name type="synonym">Cocoa</name>
    <dbReference type="NCBI Taxonomy" id="3641"/>
    <lineage>
        <taxon>Eukaryota</taxon>
        <taxon>Viridiplantae</taxon>
        <taxon>Streptophyta</taxon>
        <taxon>Embryophyta</taxon>
        <taxon>Tracheophyta</taxon>
        <taxon>Spermatophyta</taxon>
        <taxon>Magnoliopsida</taxon>
        <taxon>eudicotyledons</taxon>
        <taxon>Gunneridae</taxon>
        <taxon>Pentapetalae</taxon>
        <taxon>rosids</taxon>
        <taxon>malvids</taxon>
        <taxon>Malvales</taxon>
        <taxon>Malvaceae</taxon>
        <taxon>Byttnerioideae</taxon>
        <taxon>Theobroma</taxon>
    </lineage>
</organism>
<sequence length="283" mass="31150">MGSNFPSNQLLLYSQERDPLEGPIPHLEAHFCIFLSIVPLPIANVFEVEAKSQSSSFKNLGGNMRHLIVEACSARNLSDSSAYFWLGYVSSLMVSSELSLVKKSTWFSVMEGDPLNGHLVNSFLTTPASSLAEIEKLYHIALNGLVVEKLATTKILCGASLSYGWNFQDEMDSNFEQLEFASDKPIYIDYFPKLRGCGALQSDSSTPSSSSICGSLVSSKEDVYQIHTFFTWDVLKATPFVLEAILTTCAYGRLSSRDLATGLRDLVDFLLASLAVIIIFVPK</sequence>
<dbReference type="STRING" id="3641.A0A061FIV7"/>
<dbReference type="PANTHER" id="PTHR33739">
    <property type="entry name" value="OS07G0681500 PROTEIN"/>
    <property type="match status" value="1"/>
</dbReference>
<dbReference type="AlphaFoldDB" id="A0A061FIV7"/>
<proteinExistence type="predicted"/>
<reference evidence="1 2" key="1">
    <citation type="journal article" date="2013" name="Genome Biol.">
        <title>The genome sequence of the most widely cultivated cacao type and its use to identify candidate genes regulating pod color.</title>
        <authorList>
            <person name="Motamayor J.C."/>
            <person name="Mockaitis K."/>
            <person name="Schmutz J."/>
            <person name="Haiminen N."/>
            <person name="Iii D.L."/>
            <person name="Cornejo O."/>
            <person name="Findley S.D."/>
            <person name="Zheng P."/>
            <person name="Utro F."/>
            <person name="Royaert S."/>
            <person name="Saski C."/>
            <person name="Jenkins J."/>
            <person name="Podicheti R."/>
            <person name="Zhao M."/>
            <person name="Scheffler B.E."/>
            <person name="Stack J.C."/>
            <person name="Feltus F.A."/>
            <person name="Mustiga G.M."/>
            <person name="Amores F."/>
            <person name="Phillips W."/>
            <person name="Marelli J.P."/>
            <person name="May G.D."/>
            <person name="Shapiro H."/>
            <person name="Ma J."/>
            <person name="Bustamante C.D."/>
            <person name="Schnell R.J."/>
            <person name="Main D."/>
            <person name="Gilbert D."/>
            <person name="Parida L."/>
            <person name="Kuhn D.N."/>
        </authorList>
    </citation>
    <scope>NUCLEOTIDE SEQUENCE [LARGE SCALE GENOMIC DNA]</scope>
    <source>
        <strain evidence="2">cv. Matina 1-6</strain>
    </source>
</reference>
<name>A0A061FIV7_THECC</name>
<dbReference type="PANTHER" id="PTHR33739:SF3">
    <property type="entry name" value="OS07G0681500 PROTEIN"/>
    <property type="match status" value="1"/>
</dbReference>
<dbReference type="HOGENOM" id="CLU_984883_0_0_1"/>
<dbReference type="GO" id="GO:0016592">
    <property type="term" value="C:mediator complex"/>
    <property type="evidence" value="ECO:0007669"/>
    <property type="project" value="InterPro"/>
</dbReference>